<feature type="transmembrane region" description="Helical" evidence="2">
    <location>
        <begin position="59"/>
        <end position="79"/>
    </location>
</feature>
<keyword evidence="4" id="KW-1185">Reference proteome</keyword>
<dbReference type="Proteomes" id="UP001595975">
    <property type="component" value="Unassembled WGS sequence"/>
</dbReference>
<keyword evidence="2" id="KW-0472">Membrane</keyword>
<feature type="compositionally biased region" description="Basic and acidic residues" evidence="1">
    <location>
        <begin position="198"/>
        <end position="211"/>
    </location>
</feature>
<evidence type="ECO:0000256" key="2">
    <source>
        <dbReference type="SAM" id="Phobius"/>
    </source>
</evidence>
<keyword evidence="2" id="KW-1133">Transmembrane helix</keyword>
<name>A0ABW0X515_9ACTN</name>
<accession>A0ABW0X515</accession>
<feature type="compositionally biased region" description="Basic and acidic residues" evidence="1">
    <location>
        <begin position="9"/>
        <end position="20"/>
    </location>
</feature>
<evidence type="ECO:0000313" key="4">
    <source>
        <dbReference type="Proteomes" id="UP001595975"/>
    </source>
</evidence>
<dbReference type="EMBL" id="JBHSOF010000021">
    <property type="protein sequence ID" value="MFC5664853.1"/>
    <property type="molecule type" value="Genomic_DNA"/>
</dbReference>
<gene>
    <name evidence="3" type="ORF">ACFP3U_17925</name>
</gene>
<feature type="transmembrane region" description="Helical" evidence="2">
    <location>
        <begin position="33"/>
        <end position="53"/>
    </location>
</feature>
<feature type="region of interest" description="Disordered" evidence="1">
    <location>
        <begin position="186"/>
        <end position="211"/>
    </location>
</feature>
<protein>
    <submittedName>
        <fullName evidence="3">Uncharacterized protein</fullName>
    </submittedName>
</protein>
<reference evidence="4" key="1">
    <citation type="journal article" date="2019" name="Int. J. Syst. Evol. Microbiol.">
        <title>The Global Catalogue of Microorganisms (GCM) 10K type strain sequencing project: providing services to taxonomists for standard genome sequencing and annotation.</title>
        <authorList>
            <consortium name="The Broad Institute Genomics Platform"/>
            <consortium name="The Broad Institute Genome Sequencing Center for Infectious Disease"/>
            <person name="Wu L."/>
            <person name="Ma J."/>
        </authorList>
    </citation>
    <scope>NUCLEOTIDE SEQUENCE [LARGE SCALE GENOMIC DNA]</scope>
    <source>
        <strain evidence="4">CGMCC 4.1437</strain>
    </source>
</reference>
<comment type="caution">
    <text evidence="3">The sequence shown here is derived from an EMBL/GenBank/DDBJ whole genome shotgun (WGS) entry which is preliminary data.</text>
</comment>
<feature type="region of interest" description="Disordered" evidence="1">
    <location>
        <begin position="1"/>
        <end position="20"/>
    </location>
</feature>
<sequence length="211" mass="22475">MSARRARRVDRLTEGQPPREVDLAAPGSVRHSLLELGFVALLAELLFGLVGGLPAAGAGAVLLTVAGLAAGWYVAGAGARREGLGHRLRKPLMDSRAPGLGDWRWTVRQALEPEGDGRPLRSRLQRLYAARLSELYGLSLTADRGPVAELVGPELWPWIDPESAAPTATVPAPVLLALVERLESLRAVPGRSPAPSGDQRDPRPPDRPPAP</sequence>
<dbReference type="RefSeq" id="WP_380226542.1">
    <property type="nucleotide sequence ID" value="NZ_JBHSOF010000021.1"/>
</dbReference>
<keyword evidence="2" id="KW-0812">Transmembrane</keyword>
<evidence type="ECO:0000256" key="1">
    <source>
        <dbReference type="SAM" id="MobiDB-lite"/>
    </source>
</evidence>
<proteinExistence type="predicted"/>
<organism evidence="3 4">
    <name type="scientific">Kitasatospora misakiensis</name>
    <dbReference type="NCBI Taxonomy" id="67330"/>
    <lineage>
        <taxon>Bacteria</taxon>
        <taxon>Bacillati</taxon>
        <taxon>Actinomycetota</taxon>
        <taxon>Actinomycetes</taxon>
        <taxon>Kitasatosporales</taxon>
        <taxon>Streptomycetaceae</taxon>
        <taxon>Kitasatospora</taxon>
    </lineage>
</organism>
<evidence type="ECO:0000313" key="3">
    <source>
        <dbReference type="EMBL" id="MFC5664853.1"/>
    </source>
</evidence>